<dbReference type="Pfam" id="PF13538">
    <property type="entry name" value="UvrD_C_2"/>
    <property type="match status" value="1"/>
</dbReference>
<keyword evidence="1" id="KW-0547">Nucleotide-binding</keyword>
<dbReference type="GO" id="GO:0005524">
    <property type="term" value="F:ATP binding"/>
    <property type="evidence" value="ECO:0007669"/>
    <property type="project" value="UniProtKB-KW"/>
</dbReference>
<evidence type="ECO:0000256" key="2">
    <source>
        <dbReference type="ARBA" id="ARBA00022840"/>
    </source>
</evidence>
<dbReference type="Pfam" id="PF13604">
    <property type="entry name" value="AAA_30"/>
    <property type="match status" value="1"/>
</dbReference>
<sequence length="474" mass="54251">MKKKLDYLQFNINFKSNFDFQPTLDQQRAIDLLSDFATNQNDLEFFILTGYAGTGKTSLIAAYIKSLHQNGVKTVNLAPTGRAAKVLSNYSNNKASTIHRKIYFSEQTPEGGSNFTLGKNLHKNTIFIIDEASMIASSQSNSYSDRDLLFDLVEYVYSGENCKLIFVGDTGQLPPIGADQSPALSSTYLKAAFSFDIQACHLNQIVRQAAESGILTLATQLRTFEPEIPLLYSDNQEVFMISGVELQEELESMINYYGQDEVIVISRSNKRANLFNQQIRHRILWQEDDLNAGDVLMVTKNNYFWLDEKTPAGFLANGELIEVLKVIRRTEVFGFEFADISARLIDYPEMLEQEFKININSIKTEGPSLSREEMTSLFYRIAAEEYPYERNKKIRNKLLMQHPYFQALQVKFGYAITGHKSQGGQWDAVFVDMGYFVEDMWDEAMMRWLYTVATRAKEKLYLVNFPKPFTGKEE</sequence>
<reference evidence="4 5" key="1">
    <citation type="submission" date="2018-06" db="EMBL/GenBank/DDBJ databases">
        <title>The draft genome sequence of Crocinitomix sp. SM1701.</title>
        <authorList>
            <person name="Zhang X."/>
        </authorList>
    </citation>
    <scope>NUCLEOTIDE SEQUENCE [LARGE SCALE GENOMIC DNA]</scope>
    <source>
        <strain evidence="4 5">SM1701</strain>
    </source>
</reference>
<evidence type="ECO:0000259" key="3">
    <source>
        <dbReference type="Pfam" id="PF13538"/>
    </source>
</evidence>
<dbReference type="GO" id="GO:0004519">
    <property type="term" value="F:endonuclease activity"/>
    <property type="evidence" value="ECO:0007669"/>
    <property type="project" value="UniProtKB-KW"/>
</dbReference>
<keyword evidence="5" id="KW-1185">Reference proteome</keyword>
<accession>A0A2W1MZS0</accession>
<dbReference type="Proteomes" id="UP000249248">
    <property type="component" value="Unassembled WGS sequence"/>
</dbReference>
<name>A0A2W1MZS0_9FLAO</name>
<comment type="caution">
    <text evidence="4">The sequence shown here is derived from an EMBL/GenBank/DDBJ whole genome shotgun (WGS) entry which is preliminary data.</text>
</comment>
<feature type="domain" description="UvrD-like helicase C-terminal" evidence="3">
    <location>
        <begin position="413"/>
        <end position="463"/>
    </location>
</feature>
<keyword evidence="4" id="KW-0540">Nuclease</keyword>
<keyword evidence="4" id="KW-0378">Hydrolase</keyword>
<dbReference type="PANTHER" id="PTHR43788:SF6">
    <property type="entry name" value="DNA HELICASE B"/>
    <property type="match status" value="1"/>
</dbReference>
<gene>
    <name evidence="4" type="ORF">DNU06_07825</name>
</gene>
<dbReference type="PANTHER" id="PTHR43788">
    <property type="entry name" value="DNA2/NAM7 HELICASE FAMILY MEMBER"/>
    <property type="match status" value="1"/>
</dbReference>
<proteinExistence type="predicted"/>
<dbReference type="AlphaFoldDB" id="A0A2W1MZS0"/>
<organism evidence="4 5">
    <name type="scientific">Putridiphycobacter roseus</name>
    <dbReference type="NCBI Taxonomy" id="2219161"/>
    <lineage>
        <taxon>Bacteria</taxon>
        <taxon>Pseudomonadati</taxon>
        <taxon>Bacteroidota</taxon>
        <taxon>Flavobacteriia</taxon>
        <taxon>Flavobacteriales</taxon>
        <taxon>Crocinitomicaceae</taxon>
        <taxon>Putridiphycobacter</taxon>
    </lineage>
</organism>
<dbReference type="CDD" id="cd18809">
    <property type="entry name" value="SF1_C_RecD"/>
    <property type="match status" value="1"/>
</dbReference>
<protein>
    <submittedName>
        <fullName evidence="4">ATP-dependent endonuclease</fullName>
    </submittedName>
</protein>
<dbReference type="InterPro" id="IPR027785">
    <property type="entry name" value="UvrD-like_helicase_C"/>
</dbReference>
<dbReference type="EMBL" id="QKSB01000003">
    <property type="protein sequence ID" value="PZE17729.1"/>
    <property type="molecule type" value="Genomic_DNA"/>
</dbReference>
<dbReference type="SUPFAM" id="SSF52540">
    <property type="entry name" value="P-loop containing nucleoside triphosphate hydrolases"/>
    <property type="match status" value="1"/>
</dbReference>
<keyword evidence="2" id="KW-0067">ATP-binding</keyword>
<dbReference type="CDD" id="cd17933">
    <property type="entry name" value="DEXSc_RecD-like"/>
    <property type="match status" value="1"/>
</dbReference>
<dbReference type="InterPro" id="IPR027417">
    <property type="entry name" value="P-loop_NTPase"/>
</dbReference>
<dbReference type="OrthoDB" id="9803432at2"/>
<dbReference type="RefSeq" id="WP_111062689.1">
    <property type="nucleotide sequence ID" value="NZ_JBHUCU010000027.1"/>
</dbReference>
<evidence type="ECO:0000313" key="5">
    <source>
        <dbReference type="Proteomes" id="UP000249248"/>
    </source>
</evidence>
<evidence type="ECO:0000313" key="4">
    <source>
        <dbReference type="EMBL" id="PZE17729.1"/>
    </source>
</evidence>
<evidence type="ECO:0000256" key="1">
    <source>
        <dbReference type="ARBA" id="ARBA00022741"/>
    </source>
</evidence>
<keyword evidence="4" id="KW-0255">Endonuclease</keyword>
<dbReference type="GO" id="GO:0003678">
    <property type="term" value="F:DNA helicase activity"/>
    <property type="evidence" value="ECO:0007669"/>
    <property type="project" value="UniProtKB-ARBA"/>
</dbReference>
<dbReference type="Gene3D" id="3.40.50.300">
    <property type="entry name" value="P-loop containing nucleotide triphosphate hydrolases"/>
    <property type="match status" value="2"/>
</dbReference>
<dbReference type="InterPro" id="IPR050534">
    <property type="entry name" value="Coronavir_polyprotein_1ab"/>
</dbReference>